<dbReference type="FunFam" id="3.20.190.10:FF:000001">
    <property type="entry name" value="Formamidopyrimidine-DNA glycosylase"/>
    <property type="match status" value="1"/>
</dbReference>
<evidence type="ECO:0000256" key="12">
    <source>
        <dbReference type="ARBA" id="ARBA00023268"/>
    </source>
</evidence>
<dbReference type="Proteomes" id="UP000078070">
    <property type="component" value="Chromosome"/>
</dbReference>
<sequence length="270" mass="29347">MPELPEVETTRRGVAPYLQDHSVQALVVRQPRLRWPVPPELAGLIEGQPVRAVSRRGKYLLIDFDAGTVLVHLGMSGSLRLVPGEQLPGKHDHVDFLLDSGLALRLTDPRRFGAVLWQEAGTEHALLASLGPEPLSEAFDAPLLQQACKGRRSAIKLRIMDSKVVVGVGNIYANEALFAAGIDPQRAAGRISAPRLARLVAEIKQVLERAIAQGGTTLRDFVGGDGKPGYFKQELCVYGRGGDSCVCCGTVLKEIRLGQRSTVFCPRCQR</sequence>
<dbReference type="InterPro" id="IPR015886">
    <property type="entry name" value="H2TH_FPG"/>
</dbReference>
<comment type="catalytic activity">
    <reaction evidence="14 15">
        <text>2'-deoxyribonucleotide-(2'-deoxyribose 5'-phosphate)-2'-deoxyribonucleotide-DNA = a 3'-end 2'-deoxyribonucleotide-(2,3-dehydro-2,3-deoxyribose 5'-phosphate)-DNA + a 5'-end 5'-phospho-2'-deoxyribonucleoside-DNA + H(+)</text>
        <dbReference type="Rhea" id="RHEA:66592"/>
        <dbReference type="Rhea" id="RHEA-COMP:13180"/>
        <dbReference type="Rhea" id="RHEA-COMP:16897"/>
        <dbReference type="Rhea" id="RHEA-COMP:17067"/>
        <dbReference type="ChEBI" id="CHEBI:15378"/>
        <dbReference type="ChEBI" id="CHEBI:136412"/>
        <dbReference type="ChEBI" id="CHEBI:157695"/>
        <dbReference type="ChEBI" id="CHEBI:167181"/>
        <dbReference type="EC" id="4.2.99.18"/>
    </reaction>
</comment>
<dbReference type="Gene3D" id="1.10.8.50">
    <property type="match status" value="1"/>
</dbReference>
<keyword evidence="8 15" id="KW-0862">Zinc</keyword>
<dbReference type="InterPro" id="IPR000214">
    <property type="entry name" value="Znf_DNA_glyclase/AP_lyase"/>
</dbReference>
<keyword evidence="9 15" id="KW-0238">DNA-binding</keyword>
<keyword evidence="12 15" id="KW-0511">Multifunctional enzyme</keyword>
<dbReference type="Pfam" id="PF01149">
    <property type="entry name" value="Fapy_DNA_glyco"/>
    <property type="match status" value="1"/>
</dbReference>
<comment type="cofactor">
    <cofactor evidence="15">
        <name>Zn(2+)</name>
        <dbReference type="ChEBI" id="CHEBI:29105"/>
    </cofactor>
    <text evidence="15">Binds 1 zinc ion per subunit.</text>
</comment>
<dbReference type="SUPFAM" id="SSF57716">
    <property type="entry name" value="Glucocorticoid receptor-like (DNA-binding domain)"/>
    <property type="match status" value="1"/>
</dbReference>
<organism evidence="18 19">
    <name type="scientific">Marinobacterium aestuarii</name>
    <dbReference type="NCBI Taxonomy" id="1821621"/>
    <lineage>
        <taxon>Bacteria</taxon>
        <taxon>Pseudomonadati</taxon>
        <taxon>Pseudomonadota</taxon>
        <taxon>Gammaproteobacteria</taxon>
        <taxon>Oceanospirillales</taxon>
        <taxon>Oceanospirillaceae</taxon>
        <taxon>Marinobacterium</taxon>
    </lineage>
</organism>
<feature type="domain" description="FPG-type" evidence="16">
    <location>
        <begin position="236"/>
        <end position="270"/>
    </location>
</feature>
<dbReference type="OrthoDB" id="9800855at2"/>
<accession>A0A1A9F2X4</accession>
<keyword evidence="13 15" id="KW-0326">Glycosidase</keyword>
<feature type="active site" description="Proton donor; for delta-elimination activity" evidence="15">
    <location>
        <position position="260"/>
    </location>
</feature>
<evidence type="ECO:0000256" key="4">
    <source>
        <dbReference type="ARBA" id="ARBA00022723"/>
    </source>
</evidence>
<dbReference type="NCBIfam" id="NF002211">
    <property type="entry name" value="PRK01103.1"/>
    <property type="match status" value="1"/>
</dbReference>
<evidence type="ECO:0000256" key="11">
    <source>
        <dbReference type="ARBA" id="ARBA00023239"/>
    </source>
</evidence>
<evidence type="ECO:0000256" key="8">
    <source>
        <dbReference type="ARBA" id="ARBA00022833"/>
    </source>
</evidence>
<dbReference type="FunFam" id="1.10.8.50:FF:000003">
    <property type="entry name" value="Formamidopyrimidine-DNA glycosylase"/>
    <property type="match status" value="1"/>
</dbReference>
<reference evidence="19" key="1">
    <citation type="submission" date="2016-05" db="EMBL/GenBank/DDBJ databases">
        <authorList>
            <person name="Baek K."/>
            <person name="Yang S.-J."/>
        </authorList>
    </citation>
    <scope>NUCLEOTIDE SEQUENCE [LARGE SCALE GENOMIC DNA]</scope>
    <source>
        <strain evidence="19">ST58-10</strain>
    </source>
</reference>
<dbReference type="GO" id="GO:0006284">
    <property type="term" value="P:base-excision repair"/>
    <property type="evidence" value="ECO:0007669"/>
    <property type="project" value="InterPro"/>
</dbReference>
<reference evidence="18 19" key="2">
    <citation type="journal article" date="2018" name="Int. J. Syst. Evol. Microbiol.">
        <title>Marinobacterium aestuarii sp. nov., a benzene-degrading marine bacterium isolated from estuary sediment.</title>
        <authorList>
            <person name="Bae S.S."/>
            <person name="Jung J."/>
            <person name="Chung D."/>
            <person name="Baek K."/>
        </authorList>
    </citation>
    <scope>NUCLEOTIDE SEQUENCE [LARGE SCALE GENOMIC DNA]</scope>
    <source>
        <strain evidence="18 19">ST58-10</strain>
    </source>
</reference>
<keyword evidence="19" id="KW-1185">Reference proteome</keyword>
<dbReference type="InterPro" id="IPR015887">
    <property type="entry name" value="DNA_glyclase_Znf_dom_DNA_BS"/>
</dbReference>
<keyword evidence="11 15" id="KW-0456">Lyase</keyword>
<dbReference type="HAMAP" id="MF_00103">
    <property type="entry name" value="Fapy_DNA_glycosyl"/>
    <property type="match status" value="1"/>
</dbReference>
<dbReference type="SMART" id="SM01232">
    <property type="entry name" value="H2TH"/>
    <property type="match status" value="1"/>
</dbReference>
<dbReference type="EC" id="4.2.99.18" evidence="15"/>
<proteinExistence type="inferred from homology"/>
<dbReference type="InterPro" id="IPR010663">
    <property type="entry name" value="Znf_FPG/IleRS"/>
</dbReference>
<feature type="binding site" evidence="15">
    <location>
        <position position="91"/>
    </location>
    <ligand>
        <name>DNA</name>
        <dbReference type="ChEBI" id="CHEBI:16991"/>
    </ligand>
</feature>
<keyword evidence="7 15" id="KW-0378">Hydrolase</keyword>
<evidence type="ECO:0000256" key="7">
    <source>
        <dbReference type="ARBA" id="ARBA00022801"/>
    </source>
</evidence>
<dbReference type="STRING" id="1821621.A8C75_20215"/>
<evidence type="ECO:0000256" key="3">
    <source>
        <dbReference type="ARBA" id="ARBA00011245"/>
    </source>
</evidence>
<feature type="active site" description="Proton donor" evidence="15">
    <location>
        <position position="3"/>
    </location>
</feature>
<dbReference type="KEGG" id="mars:A8C75_20215"/>
<feature type="binding site" evidence="15">
    <location>
        <position position="110"/>
    </location>
    <ligand>
        <name>DNA</name>
        <dbReference type="ChEBI" id="CHEBI:16991"/>
    </ligand>
</feature>
<evidence type="ECO:0000313" key="19">
    <source>
        <dbReference type="Proteomes" id="UP000078070"/>
    </source>
</evidence>
<evidence type="ECO:0000256" key="15">
    <source>
        <dbReference type="HAMAP-Rule" id="MF_00103"/>
    </source>
</evidence>
<dbReference type="SMART" id="SM00898">
    <property type="entry name" value="Fapy_DNA_glyco"/>
    <property type="match status" value="1"/>
</dbReference>
<dbReference type="EC" id="3.2.2.23" evidence="15"/>
<keyword evidence="4 15" id="KW-0479">Metal-binding</keyword>
<evidence type="ECO:0000313" key="18">
    <source>
        <dbReference type="EMBL" id="ANG64566.1"/>
    </source>
</evidence>
<dbReference type="PROSITE" id="PS51068">
    <property type="entry name" value="FPG_CAT"/>
    <property type="match status" value="1"/>
</dbReference>
<feature type="active site" description="Proton donor; for beta-elimination activity" evidence="15">
    <location>
        <position position="58"/>
    </location>
</feature>
<dbReference type="GO" id="GO:0034039">
    <property type="term" value="F:8-oxo-7,8-dihydroguanine DNA N-glycosylase activity"/>
    <property type="evidence" value="ECO:0007669"/>
    <property type="project" value="TreeGrafter"/>
</dbReference>
<dbReference type="CDD" id="cd08966">
    <property type="entry name" value="EcFpg-like_N"/>
    <property type="match status" value="1"/>
</dbReference>
<evidence type="ECO:0000256" key="10">
    <source>
        <dbReference type="ARBA" id="ARBA00023204"/>
    </source>
</evidence>
<protein>
    <recommendedName>
        <fullName evidence="15">Formamidopyrimidine-DNA glycosylase</fullName>
        <shortName evidence="15">Fapy-DNA glycosylase</shortName>
        <ecNumber evidence="15">3.2.2.23</ecNumber>
    </recommendedName>
    <alternativeName>
        <fullName evidence="15">DNA-(apurinic or apyrimidinic site) lyase MutM</fullName>
        <shortName evidence="15">AP lyase MutM</shortName>
        <ecNumber evidence="15">4.2.99.18</ecNumber>
    </alternativeName>
</protein>
<dbReference type="InterPro" id="IPR035937">
    <property type="entry name" value="FPG_N"/>
</dbReference>
<gene>
    <name evidence="15" type="primary">mutM</name>
    <name evidence="15" type="synonym">fpg</name>
    <name evidence="18" type="ORF">A8C75_20215</name>
</gene>
<dbReference type="InterPro" id="IPR012319">
    <property type="entry name" value="FPG_cat"/>
</dbReference>
<dbReference type="InterPro" id="IPR010979">
    <property type="entry name" value="Ribosomal_uS13-like_H2TH"/>
</dbReference>
<dbReference type="GO" id="GO:0140078">
    <property type="term" value="F:class I DNA-(apurinic or apyrimidinic site) endonuclease activity"/>
    <property type="evidence" value="ECO:0007669"/>
    <property type="project" value="UniProtKB-EC"/>
</dbReference>
<evidence type="ECO:0000256" key="9">
    <source>
        <dbReference type="ARBA" id="ARBA00023125"/>
    </source>
</evidence>
<dbReference type="EMBL" id="CP015839">
    <property type="protein sequence ID" value="ANG64566.1"/>
    <property type="molecule type" value="Genomic_DNA"/>
</dbReference>
<comment type="function">
    <text evidence="15">Involved in base excision repair of DNA damaged by oxidation or by mutagenic agents. Acts as DNA glycosylase that recognizes and removes damaged bases. Has a preference for oxidized purines, such as 7,8-dihydro-8-oxoguanine (8-oxoG). Has AP (apurinic/apyrimidinic) lyase activity and introduces nicks in the DNA strand. Cleaves the DNA backbone by beta-delta elimination to generate a single-strand break at the site of the removed base with both 3'- and 5'-phosphates.</text>
</comment>
<comment type="catalytic activity">
    <reaction evidence="1 15">
        <text>Hydrolysis of DNA containing ring-opened 7-methylguanine residues, releasing 2,6-diamino-4-hydroxy-5-(N-methyl)formamidopyrimidine.</text>
        <dbReference type="EC" id="3.2.2.23"/>
    </reaction>
</comment>
<keyword evidence="10 15" id="KW-0234">DNA repair</keyword>
<keyword evidence="6 15" id="KW-0863">Zinc-finger</keyword>
<comment type="subunit">
    <text evidence="3 15">Monomer.</text>
</comment>
<dbReference type="PANTHER" id="PTHR22993:SF9">
    <property type="entry name" value="FORMAMIDOPYRIMIDINE-DNA GLYCOSYLASE"/>
    <property type="match status" value="1"/>
</dbReference>
<feature type="domain" description="Formamidopyrimidine-DNA glycosylase catalytic" evidence="17">
    <location>
        <begin position="2"/>
        <end position="113"/>
    </location>
</feature>
<name>A0A1A9F2X4_9GAMM</name>
<dbReference type="Gene3D" id="3.20.190.10">
    <property type="entry name" value="MutM-like, N-terminal"/>
    <property type="match status" value="1"/>
</dbReference>
<dbReference type="GO" id="GO:0008270">
    <property type="term" value="F:zinc ion binding"/>
    <property type="evidence" value="ECO:0007669"/>
    <property type="project" value="UniProtKB-UniRule"/>
</dbReference>
<comment type="similarity">
    <text evidence="2 15">Belongs to the FPG family.</text>
</comment>
<dbReference type="Pfam" id="PF06831">
    <property type="entry name" value="H2TH"/>
    <property type="match status" value="1"/>
</dbReference>
<dbReference type="PROSITE" id="PS01242">
    <property type="entry name" value="ZF_FPG_1"/>
    <property type="match status" value="1"/>
</dbReference>
<evidence type="ECO:0000259" key="17">
    <source>
        <dbReference type="PROSITE" id="PS51068"/>
    </source>
</evidence>
<feature type="active site" description="Schiff-base intermediate with DNA" evidence="15">
    <location>
        <position position="2"/>
    </location>
</feature>
<dbReference type="AlphaFoldDB" id="A0A1A9F2X4"/>
<dbReference type="RefSeq" id="WP_067386166.1">
    <property type="nucleotide sequence ID" value="NZ_CP015839.1"/>
</dbReference>
<keyword evidence="5 15" id="KW-0227">DNA damage</keyword>
<evidence type="ECO:0000256" key="1">
    <source>
        <dbReference type="ARBA" id="ARBA00001668"/>
    </source>
</evidence>
<dbReference type="GO" id="GO:0003684">
    <property type="term" value="F:damaged DNA binding"/>
    <property type="evidence" value="ECO:0007669"/>
    <property type="project" value="InterPro"/>
</dbReference>
<dbReference type="InterPro" id="IPR020629">
    <property type="entry name" value="FPG_Glyclase"/>
</dbReference>
<dbReference type="PROSITE" id="PS51066">
    <property type="entry name" value="ZF_FPG_2"/>
    <property type="match status" value="1"/>
</dbReference>
<feature type="binding site" evidence="15">
    <location>
        <position position="151"/>
    </location>
    <ligand>
        <name>DNA</name>
        <dbReference type="ChEBI" id="CHEBI:16991"/>
    </ligand>
</feature>
<dbReference type="PANTHER" id="PTHR22993">
    <property type="entry name" value="FORMAMIDOPYRIMIDINE-DNA GLYCOSYLASE"/>
    <property type="match status" value="1"/>
</dbReference>
<evidence type="ECO:0000259" key="16">
    <source>
        <dbReference type="PROSITE" id="PS51066"/>
    </source>
</evidence>
<evidence type="ECO:0000256" key="2">
    <source>
        <dbReference type="ARBA" id="ARBA00009409"/>
    </source>
</evidence>
<evidence type="ECO:0000256" key="14">
    <source>
        <dbReference type="ARBA" id="ARBA00044632"/>
    </source>
</evidence>
<evidence type="ECO:0000256" key="6">
    <source>
        <dbReference type="ARBA" id="ARBA00022771"/>
    </source>
</evidence>
<dbReference type="SUPFAM" id="SSF81624">
    <property type="entry name" value="N-terminal domain of MutM-like DNA repair proteins"/>
    <property type="match status" value="1"/>
</dbReference>
<evidence type="ECO:0000256" key="5">
    <source>
        <dbReference type="ARBA" id="ARBA00022763"/>
    </source>
</evidence>
<dbReference type="SUPFAM" id="SSF46946">
    <property type="entry name" value="S13-like H2TH domain"/>
    <property type="match status" value="1"/>
</dbReference>
<evidence type="ECO:0000256" key="13">
    <source>
        <dbReference type="ARBA" id="ARBA00023295"/>
    </source>
</evidence>
<dbReference type="NCBIfam" id="TIGR00577">
    <property type="entry name" value="fpg"/>
    <property type="match status" value="1"/>
</dbReference>
<dbReference type="Pfam" id="PF06827">
    <property type="entry name" value="zf-FPG_IleRS"/>
    <property type="match status" value="1"/>
</dbReference>